<proteinExistence type="predicted"/>
<name>A0ABT9UZ83_9BACL</name>
<dbReference type="Proteomes" id="UP001231362">
    <property type="component" value="Unassembled WGS sequence"/>
</dbReference>
<organism evidence="1 2">
    <name type="scientific">Anoxybacillus andreesenii</name>
    <dbReference type="NCBI Taxonomy" id="1325932"/>
    <lineage>
        <taxon>Bacteria</taxon>
        <taxon>Bacillati</taxon>
        <taxon>Bacillota</taxon>
        <taxon>Bacilli</taxon>
        <taxon>Bacillales</taxon>
        <taxon>Anoxybacillaceae</taxon>
        <taxon>Anoxybacillus</taxon>
    </lineage>
</organism>
<protein>
    <submittedName>
        <fullName evidence="1">Uncharacterized protein</fullName>
    </submittedName>
</protein>
<evidence type="ECO:0000313" key="2">
    <source>
        <dbReference type="Proteomes" id="UP001231362"/>
    </source>
</evidence>
<accession>A0ABT9UZ83</accession>
<sequence>MGKIELNKITRKFSELESLPDQNIPTKFYFDRAAQRLAVCLVREGGIFPEKTAFES</sequence>
<dbReference type="EMBL" id="JAUSTU010000001">
    <property type="protein sequence ID" value="MDQ0154001.1"/>
    <property type="molecule type" value="Genomic_DNA"/>
</dbReference>
<gene>
    <name evidence="1" type="ORF">J2S07_000299</name>
</gene>
<keyword evidence="2" id="KW-1185">Reference proteome</keyword>
<reference evidence="1 2" key="1">
    <citation type="submission" date="2023-07" db="EMBL/GenBank/DDBJ databases">
        <title>Genomic Encyclopedia of Type Strains, Phase IV (KMG-IV): sequencing the most valuable type-strain genomes for metagenomic binning, comparative biology and taxonomic classification.</title>
        <authorList>
            <person name="Goeker M."/>
        </authorList>
    </citation>
    <scope>NUCLEOTIDE SEQUENCE [LARGE SCALE GENOMIC DNA]</scope>
    <source>
        <strain evidence="1 2">DSM 23948</strain>
    </source>
</reference>
<comment type="caution">
    <text evidence="1">The sequence shown here is derived from an EMBL/GenBank/DDBJ whole genome shotgun (WGS) entry which is preliminary data.</text>
</comment>
<evidence type="ECO:0000313" key="1">
    <source>
        <dbReference type="EMBL" id="MDQ0154001.1"/>
    </source>
</evidence>